<sequence>MVDNATGQWLRAWVVPSNRMGVVIAYLLLCLVEEFGGIPLQTTTDCGSETTQLFGFITALRLAFHSDIDIVDLPPHVYL</sequence>
<gene>
    <name evidence="1" type="ORF">BDZ94DRAFT_1314365</name>
</gene>
<protein>
    <recommendedName>
        <fullName evidence="3">Transposase</fullName>
    </recommendedName>
</protein>
<accession>A0A9P5XUX1</accession>
<keyword evidence="2" id="KW-1185">Reference proteome</keyword>
<proteinExistence type="predicted"/>
<evidence type="ECO:0008006" key="3">
    <source>
        <dbReference type="Google" id="ProtNLM"/>
    </source>
</evidence>
<evidence type="ECO:0000313" key="1">
    <source>
        <dbReference type="EMBL" id="KAF9457275.1"/>
    </source>
</evidence>
<evidence type="ECO:0000313" key="2">
    <source>
        <dbReference type="Proteomes" id="UP000807353"/>
    </source>
</evidence>
<organism evidence="1 2">
    <name type="scientific">Collybia nuda</name>
    <dbReference type="NCBI Taxonomy" id="64659"/>
    <lineage>
        <taxon>Eukaryota</taxon>
        <taxon>Fungi</taxon>
        <taxon>Dikarya</taxon>
        <taxon>Basidiomycota</taxon>
        <taxon>Agaricomycotina</taxon>
        <taxon>Agaricomycetes</taxon>
        <taxon>Agaricomycetidae</taxon>
        <taxon>Agaricales</taxon>
        <taxon>Tricholomatineae</taxon>
        <taxon>Clitocybaceae</taxon>
        <taxon>Collybia</taxon>
    </lineage>
</organism>
<dbReference type="EMBL" id="MU150379">
    <property type="protein sequence ID" value="KAF9457275.1"/>
    <property type="molecule type" value="Genomic_DNA"/>
</dbReference>
<reference evidence="1" key="1">
    <citation type="submission" date="2020-11" db="EMBL/GenBank/DDBJ databases">
        <authorList>
            <consortium name="DOE Joint Genome Institute"/>
            <person name="Ahrendt S."/>
            <person name="Riley R."/>
            <person name="Andreopoulos W."/>
            <person name="Labutti K."/>
            <person name="Pangilinan J."/>
            <person name="Ruiz-Duenas F.J."/>
            <person name="Barrasa J.M."/>
            <person name="Sanchez-Garcia M."/>
            <person name="Camarero S."/>
            <person name="Miyauchi S."/>
            <person name="Serrano A."/>
            <person name="Linde D."/>
            <person name="Babiker R."/>
            <person name="Drula E."/>
            <person name="Ayuso-Fernandez I."/>
            <person name="Pacheco R."/>
            <person name="Padilla G."/>
            <person name="Ferreira P."/>
            <person name="Barriuso J."/>
            <person name="Kellner H."/>
            <person name="Castanera R."/>
            <person name="Alfaro M."/>
            <person name="Ramirez L."/>
            <person name="Pisabarro A.G."/>
            <person name="Kuo A."/>
            <person name="Tritt A."/>
            <person name="Lipzen A."/>
            <person name="He G."/>
            <person name="Yan M."/>
            <person name="Ng V."/>
            <person name="Cullen D."/>
            <person name="Martin F."/>
            <person name="Rosso M.-N."/>
            <person name="Henrissat B."/>
            <person name="Hibbett D."/>
            <person name="Martinez A.T."/>
            <person name="Grigoriev I.V."/>
        </authorList>
    </citation>
    <scope>NUCLEOTIDE SEQUENCE</scope>
    <source>
        <strain evidence="1">CBS 247.69</strain>
    </source>
</reference>
<dbReference type="Proteomes" id="UP000807353">
    <property type="component" value="Unassembled WGS sequence"/>
</dbReference>
<dbReference type="AlphaFoldDB" id="A0A9P5XUX1"/>
<dbReference type="OrthoDB" id="5392716at2759"/>
<name>A0A9P5XUX1_9AGAR</name>
<comment type="caution">
    <text evidence="1">The sequence shown here is derived from an EMBL/GenBank/DDBJ whole genome shotgun (WGS) entry which is preliminary data.</text>
</comment>